<dbReference type="EMBL" id="CAJOBA010036969">
    <property type="protein sequence ID" value="CAF4033291.1"/>
    <property type="molecule type" value="Genomic_DNA"/>
</dbReference>
<sequence>MSLLCLNSASVIEESSTKKEETGVNVEAMLKEQRASISSSRLSTPYPRGMIVMIASLETDNWFTIQGNGIGEYTGWYICDGRNGTPDLRGRFLVGRDVFSSESDYSDVGKIGGTSRVQLSENQMPSHTHTDKGHSHTISLSTGVAGSHAHDYDDIFFSEHYGNSANYVSVPRNLGSKSSDHDNVGHQMRRTTYSAGNHQHNIVGNTLNGVASIAASGGNQSHENRPPYYVVIYIVYLGV</sequence>
<evidence type="ECO:0000313" key="2">
    <source>
        <dbReference type="EMBL" id="CAF1225211.1"/>
    </source>
</evidence>
<dbReference type="Proteomes" id="UP000681722">
    <property type="component" value="Unassembled WGS sequence"/>
</dbReference>
<dbReference type="CDD" id="cd22641">
    <property type="entry name" value="C24-like"/>
    <property type="match status" value="1"/>
</dbReference>
<dbReference type="Proteomes" id="UP000682733">
    <property type="component" value="Unassembled WGS sequence"/>
</dbReference>
<protein>
    <recommendedName>
        <fullName evidence="1">Baseplate structural protein Gp10 C-terminal domain-containing protein</fullName>
    </recommendedName>
</protein>
<evidence type="ECO:0000313" key="4">
    <source>
        <dbReference type="EMBL" id="CAF4033291.1"/>
    </source>
</evidence>
<gene>
    <name evidence="3" type="ORF">GPM918_LOCUS31944</name>
    <name evidence="2" type="ORF">OVA965_LOCUS25111</name>
    <name evidence="5" type="ORF">SRO942_LOCUS32597</name>
    <name evidence="4" type="ORF">TMI583_LOCUS25834</name>
</gene>
<dbReference type="SUPFAM" id="SSF88874">
    <property type="entry name" value="Receptor-binding domain of short tail fibre protein gp12"/>
    <property type="match status" value="1"/>
</dbReference>
<keyword evidence="6" id="KW-1185">Reference proteome</keyword>
<dbReference type="AlphaFoldDB" id="A0A815ISP4"/>
<reference evidence="3" key="1">
    <citation type="submission" date="2021-02" db="EMBL/GenBank/DDBJ databases">
        <authorList>
            <person name="Nowell W R."/>
        </authorList>
    </citation>
    <scope>NUCLEOTIDE SEQUENCE</scope>
</reference>
<evidence type="ECO:0000259" key="1">
    <source>
        <dbReference type="Pfam" id="PF21939"/>
    </source>
</evidence>
<dbReference type="OrthoDB" id="10035547at2759"/>
<accession>A0A815ISP4</accession>
<evidence type="ECO:0000313" key="3">
    <source>
        <dbReference type="EMBL" id="CAF1372898.1"/>
    </source>
</evidence>
<dbReference type="Proteomes" id="UP000677228">
    <property type="component" value="Unassembled WGS sequence"/>
</dbReference>
<dbReference type="Proteomes" id="UP000663829">
    <property type="component" value="Unassembled WGS sequence"/>
</dbReference>
<name>A0A815ISP4_9BILA</name>
<dbReference type="InterPro" id="IPR053827">
    <property type="entry name" value="Gp10_C"/>
</dbReference>
<comment type="caution">
    <text evidence="3">The sequence shown here is derived from an EMBL/GenBank/DDBJ whole genome shotgun (WGS) entry which is preliminary data.</text>
</comment>
<feature type="domain" description="Baseplate structural protein Gp10 C-terminal" evidence="1">
    <location>
        <begin position="90"/>
        <end position="231"/>
    </location>
</feature>
<dbReference type="EMBL" id="CAJNOK010015429">
    <property type="protein sequence ID" value="CAF1225211.1"/>
    <property type="molecule type" value="Genomic_DNA"/>
</dbReference>
<dbReference type="Pfam" id="PF21939">
    <property type="entry name" value="Gp10_C"/>
    <property type="match status" value="1"/>
</dbReference>
<evidence type="ECO:0000313" key="5">
    <source>
        <dbReference type="EMBL" id="CAF4260786.1"/>
    </source>
</evidence>
<dbReference type="EMBL" id="CAJOBC010076649">
    <property type="protein sequence ID" value="CAF4260786.1"/>
    <property type="molecule type" value="Genomic_DNA"/>
</dbReference>
<proteinExistence type="predicted"/>
<organism evidence="3 6">
    <name type="scientific">Didymodactylos carnosus</name>
    <dbReference type="NCBI Taxonomy" id="1234261"/>
    <lineage>
        <taxon>Eukaryota</taxon>
        <taxon>Metazoa</taxon>
        <taxon>Spiralia</taxon>
        <taxon>Gnathifera</taxon>
        <taxon>Rotifera</taxon>
        <taxon>Eurotatoria</taxon>
        <taxon>Bdelloidea</taxon>
        <taxon>Philodinida</taxon>
        <taxon>Philodinidae</taxon>
        <taxon>Didymodactylos</taxon>
    </lineage>
</organism>
<evidence type="ECO:0000313" key="6">
    <source>
        <dbReference type="Proteomes" id="UP000663829"/>
    </source>
</evidence>
<dbReference type="EMBL" id="CAJNOQ010016011">
    <property type="protein sequence ID" value="CAF1372898.1"/>
    <property type="molecule type" value="Genomic_DNA"/>
</dbReference>